<comment type="caution">
    <text evidence="3">The sequence shown here is derived from an EMBL/GenBank/DDBJ whole genome shotgun (WGS) entry which is preliminary data.</text>
</comment>
<proteinExistence type="predicted"/>
<evidence type="ECO:0000313" key="4">
    <source>
        <dbReference type="Proteomes" id="UP000186922"/>
    </source>
</evidence>
<reference evidence="3 4" key="1">
    <citation type="journal article" date="2016" name="Nat. Commun.">
        <title>Extremotolerant tardigrade genome and improved radiotolerance of human cultured cells by tardigrade-unique protein.</title>
        <authorList>
            <person name="Hashimoto T."/>
            <person name="Horikawa D.D."/>
            <person name="Saito Y."/>
            <person name="Kuwahara H."/>
            <person name="Kozuka-Hata H."/>
            <person name="Shin-I T."/>
            <person name="Minakuchi Y."/>
            <person name="Ohishi K."/>
            <person name="Motoyama A."/>
            <person name="Aizu T."/>
            <person name="Enomoto A."/>
            <person name="Kondo K."/>
            <person name="Tanaka S."/>
            <person name="Hara Y."/>
            <person name="Koshikawa S."/>
            <person name="Sagara H."/>
            <person name="Miura T."/>
            <person name="Yokobori S."/>
            <person name="Miyagawa K."/>
            <person name="Suzuki Y."/>
            <person name="Kubo T."/>
            <person name="Oyama M."/>
            <person name="Kohara Y."/>
            <person name="Fujiyama A."/>
            <person name="Arakawa K."/>
            <person name="Katayama T."/>
            <person name="Toyoda A."/>
            <person name="Kunieda T."/>
        </authorList>
    </citation>
    <scope>NUCLEOTIDE SEQUENCE [LARGE SCALE GENOMIC DNA]</scope>
    <source>
        <strain evidence="3 4">YOKOZUNA-1</strain>
    </source>
</reference>
<dbReference type="STRING" id="947166.A0A1D1VZS7"/>
<gene>
    <name evidence="3" type="primary">RvY_16794</name>
    <name evidence="3" type="synonym">RvY_16794.1</name>
    <name evidence="3" type="ORF">RvY_16794-1</name>
</gene>
<evidence type="ECO:0000259" key="2">
    <source>
        <dbReference type="Pfam" id="PF05057"/>
    </source>
</evidence>
<organism evidence="3 4">
    <name type="scientific">Ramazzottius varieornatus</name>
    <name type="common">Water bear</name>
    <name type="synonym">Tardigrade</name>
    <dbReference type="NCBI Taxonomy" id="947166"/>
    <lineage>
        <taxon>Eukaryota</taxon>
        <taxon>Metazoa</taxon>
        <taxon>Ecdysozoa</taxon>
        <taxon>Tardigrada</taxon>
        <taxon>Eutardigrada</taxon>
        <taxon>Parachela</taxon>
        <taxon>Hypsibioidea</taxon>
        <taxon>Ramazzottiidae</taxon>
        <taxon>Ramazzottius</taxon>
    </lineage>
</organism>
<dbReference type="InterPro" id="IPR029058">
    <property type="entry name" value="AB_hydrolase_fold"/>
</dbReference>
<dbReference type="PANTHER" id="PTHR12482">
    <property type="entry name" value="LIPASE ROG1-RELATED-RELATED"/>
    <property type="match status" value="1"/>
</dbReference>
<feature type="compositionally biased region" description="Low complexity" evidence="1">
    <location>
        <begin position="503"/>
        <end position="519"/>
    </location>
</feature>
<feature type="domain" description="DUF676" evidence="2">
    <location>
        <begin position="637"/>
        <end position="824"/>
    </location>
</feature>
<feature type="region of interest" description="Disordered" evidence="1">
    <location>
        <begin position="497"/>
        <end position="546"/>
    </location>
</feature>
<dbReference type="AlphaFoldDB" id="A0A1D1VZS7"/>
<name>A0A1D1VZS7_RAMVA</name>
<dbReference type="InterPro" id="IPR044294">
    <property type="entry name" value="Lipase-like"/>
</dbReference>
<dbReference type="Gene3D" id="3.40.50.1820">
    <property type="entry name" value="alpha/beta hydrolase"/>
    <property type="match status" value="1"/>
</dbReference>
<dbReference type="InterPro" id="IPR007751">
    <property type="entry name" value="DUF676_lipase-like"/>
</dbReference>
<evidence type="ECO:0000313" key="3">
    <source>
        <dbReference type="EMBL" id="GAV06880.1"/>
    </source>
</evidence>
<dbReference type="SUPFAM" id="SSF53474">
    <property type="entry name" value="alpha/beta-Hydrolases"/>
    <property type="match status" value="1"/>
</dbReference>
<dbReference type="OrthoDB" id="273452at2759"/>
<dbReference type="PANTHER" id="PTHR12482:SF5">
    <property type="entry name" value="DUF676 DOMAIN-CONTAINING PROTEIN"/>
    <property type="match status" value="1"/>
</dbReference>
<dbReference type="EMBL" id="BDGG01000014">
    <property type="protein sequence ID" value="GAV06880.1"/>
    <property type="molecule type" value="Genomic_DNA"/>
</dbReference>
<dbReference type="Proteomes" id="UP000186922">
    <property type="component" value="Unassembled WGS sequence"/>
</dbReference>
<sequence>MVQNTLRGPDWRKIQVSLEIAVEFVEFLNIDLQDNGVYQIRTNLKCDGRVPHCIEVSSCPRKRPHDEAPSNGSFNSSSFVKQEFLPTGNLFRVRHHQQHIKLQDVLLYRVFLLVDPLNIEDSVTRTEFTLSLDIVHVERDGDETSRTSVGERTMKFFIKQEGLHFHRPVLFGFCFFCQLSLSLHGTVIALQEPYRRFQYELRPTAWKREAAPKVIDITSTSSMNLIIFGALDPSERSENIHELVGAKARMVSMCRFLITALEALQAKYVELQHLTEENYALDNASVVDCPLQLTICASEIEACLDRETLVETGQKLVTQMAGEVVRIWTNFVEAFLGCINVSQYLMEEFREAQLRRLGEGVFLLDHHKSYLLAKNESGTILSRHDNVWDLLKRSRYYAELPQLPVACIETDGKPCDIPVIFEDRYYNIESEKNAAEGNGPDAQLADPILRDGSSLANGNGDHFGVKDTEVADMLNGIIASDKDTSDTVTLKSIKKLDEDDVNPSPTSSTTPRTSISSLSLKNNHNLATPSTPPASSSSAGCSNELREHDTEWMTKECSLAEMLRGDPTMPPLARSPAHKMQTQLVHQVTNEEAAFQTAKEQFKDRCFKVFNGLLFSDYPLPNATHSCAKLGCTREISKSHLIVCVHGLEGTQEDMKLVRTYLERALPMHTLEFLMSHSIHGNMTYRNMQHLTETLVCEILDYLAASDKLPDKISFIGHSLGALLVRAAIAHPAMEPYLKCLHTFLSLSGPHFGLINNPSKIVTTGLWFFLKWRKAESLTQLALRDDADMRQSFIYKLSQRDMMKYFQYILLVSSAQDHYAPYYSARLEPVPSTSRLDTKDSTVTLQNEMALNILRPLCENHQTKVIRYDIRVPTEGTSMPDNITGRLAHIAVIDSEIFLEKFMTVNLQYFV</sequence>
<feature type="compositionally biased region" description="Low complexity" evidence="1">
    <location>
        <begin position="527"/>
        <end position="539"/>
    </location>
</feature>
<keyword evidence="4" id="KW-1185">Reference proteome</keyword>
<dbReference type="Pfam" id="PF05057">
    <property type="entry name" value="DUF676"/>
    <property type="match status" value="1"/>
</dbReference>
<evidence type="ECO:0000256" key="1">
    <source>
        <dbReference type="SAM" id="MobiDB-lite"/>
    </source>
</evidence>
<accession>A0A1D1VZS7</accession>
<protein>
    <recommendedName>
        <fullName evidence="2">DUF676 domain-containing protein</fullName>
    </recommendedName>
</protein>